<keyword evidence="5 8" id="KW-0812">Transmembrane</keyword>
<keyword evidence="7 8" id="KW-0472">Membrane</keyword>
<feature type="transmembrane region" description="Helical" evidence="8">
    <location>
        <begin position="112"/>
        <end position="132"/>
    </location>
</feature>
<keyword evidence="10" id="KW-1185">Reference proteome</keyword>
<dbReference type="InterPro" id="IPR037294">
    <property type="entry name" value="ABC_BtuC-like"/>
</dbReference>
<comment type="subcellular location">
    <subcellularLocation>
        <location evidence="1">Cell membrane</location>
        <topology evidence="1">Multi-pass membrane protein</topology>
    </subcellularLocation>
</comment>
<organism evidence="9 10">
    <name type="scientific">Armatimonas rosea</name>
    <dbReference type="NCBI Taxonomy" id="685828"/>
    <lineage>
        <taxon>Bacteria</taxon>
        <taxon>Bacillati</taxon>
        <taxon>Armatimonadota</taxon>
        <taxon>Armatimonadia</taxon>
        <taxon>Armatimonadales</taxon>
        <taxon>Armatimonadaceae</taxon>
        <taxon>Armatimonas</taxon>
    </lineage>
</organism>
<dbReference type="Pfam" id="PF01032">
    <property type="entry name" value="FecCD"/>
    <property type="match status" value="1"/>
</dbReference>
<comment type="caution">
    <text evidence="9">The sequence shown here is derived from an EMBL/GenBank/DDBJ whole genome shotgun (WGS) entry which is preliminary data.</text>
</comment>
<dbReference type="SUPFAM" id="SSF81345">
    <property type="entry name" value="ABC transporter involved in vitamin B12 uptake, BtuC"/>
    <property type="match status" value="1"/>
</dbReference>
<dbReference type="AlphaFoldDB" id="A0A7W9SKD3"/>
<dbReference type="PANTHER" id="PTHR30472">
    <property type="entry name" value="FERRIC ENTEROBACTIN TRANSPORT SYSTEM PERMEASE PROTEIN"/>
    <property type="match status" value="1"/>
</dbReference>
<keyword evidence="4" id="KW-1003">Cell membrane</keyword>
<protein>
    <submittedName>
        <fullName evidence="9">Iron complex transport system permease protein</fullName>
    </submittedName>
</protein>
<dbReference type="GO" id="GO:0005886">
    <property type="term" value="C:plasma membrane"/>
    <property type="evidence" value="ECO:0007669"/>
    <property type="project" value="UniProtKB-SubCell"/>
</dbReference>
<evidence type="ECO:0000256" key="8">
    <source>
        <dbReference type="SAM" id="Phobius"/>
    </source>
</evidence>
<evidence type="ECO:0000256" key="3">
    <source>
        <dbReference type="ARBA" id="ARBA00022448"/>
    </source>
</evidence>
<dbReference type="FunFam" id="1.10.3470.10:FF:000001">
    <property type="entry name" value="Vitamin B12 ABC transporter permease BtuC"/>
    <property type="match status" value="1"/>
</dbReference>
<name>A0A7W9SKD3_ARMRO</name>
<evidence type="ECO:0000256" key="2">
    <source>
        <dbReference type="ARBA" id="ARBA00007935"/>
    </source>
</evidence>
<comment type="similarity">
    <text evidence="2">Belongs to the binding-protein-dependent transport system permease family. FecCD subfamily.</text>
</comment>
<evidence type="ECO:0000313" key="10">
    <source>
        <dbReference type="Proteomes" id="UP000520814"/>
    </source>
</evidence>
<feature type="transmembrane region" description="Helical" evidence="8">
    <location>
        <begin position="236"/>
        <end position="261"/>
    </location>
</feature>
<feature type="transmembrane region" description="Helical" evidence="8">
    <location>
        <begin position="144"/>
        <end position="168"/>
    </location>
</feature>
<dbReference type="CDD" id="cd06550">
    <property type="entry name" value="TM_ABC_iron-siderophores_like"/>
    <property type="match status" value="1"/>
</dbReference>
<feature type="transmembrane region" description="Helical" evidence="8">
    <location>
        <begin position="53"/>
        <end position="73"/>
    </location>
</feature>
<keyword evidence="3" id="KW-0813">Transport</keyword>
<dbReference type="GO" id="GO:0022857">
    <property type="term" value="F:transmembrane transporter activity"/>
    <property type="evidence" value="ECO:0007669"/>
    <property type="project" value="InterPro"/>
</dbReference>
<evidence type="ECO:0000256" key="7">
    <source>
        <dbReference type="ARBA" id="ARBA00023136"/>
    </source>
</evidence>
<sequence length="328" mass="33627">MRRLPFLPVLLGALLLCLGSIFVAALLGERTISVAAAWQELLHHGETVWSARLPRILAAALVGAALAVAGVGLQGLTGNPLADPYLVGVASGASVGVGVGVLVGIVDLPGQPLLSLLALACALLATGLVFALSRSERQLSLSGFLLAGVVVGTFLSAIVNLLLTLAGQQQSQILQKLLGYLELTDRDWPQIAVLAVVTSLGTFAMARCGKGLDAMAFGEATARSVGVEVERFKLGVLALIALLTASAVAVSGVIGFVGLVVPHLARALIGPPHRPLVPVSALLGAALLVLADQLSRSVLPDKLLPIGVITAILGAPFFAFLLRRQLAT</sequence>
<accession>A0A7W9SKD3</accession>
<dbReference type="Gene3D" id="1.10.3470.10">
    <property type="entry name" value="ABC transporter involved in vitamin B12 uptake, BtuC"/>
    <property type="match status" value="1"/>
</dbReference>
<proteinExistence type="inferred from homology"/>
<evidence type="ECO:0000256" key="6">
    <source>
        <dbReference type="ARBA" id="ARBA00022989"/>
    </source>
</evidence>
<dbReference type="RefSeq" id="WP_184191625.1">
    <property type="nucleotide sequence ID" value="NZ_JACHGW010000001.1"/>
</dbReference>
<feature type="transmembrane region" description="Helical" evidence="8">
    <location>
        <begin position="303"/>
        <end position="322"/>
    </location>
</feature>
<evidence type="ECO:0000256" key="1">
    <source>
        <dbReference type="ARBA" id="ARBA00004651"/>
    </source>
</evidence>
<dbReference type="InterPro" id="IPR000522">
    <property type="entry name" value="ABC_transptr_permease_BtuC"/>
</dbReference>
<keyword evidence="6 8" id="KW-1133">Transmembrane helix</keyword>
<gene>
    <name evidence="9" type="ORF">HNQ39_000008</name>
</gene>
<evidence type="ECO:0000313" key="9">
    <source>
        <dbReference type="EMBL" id="MBB6048246.1"/>
    </source>
</evidence>
<dbReference type="PANTHER" id="PTHR30472:SF25">
    <property type="entry name" value="ABC TRANSPORTER PERMEASE PROTEIN MJ0876-RELATED"/>
    <property type="match status" value="1"/>
</dbReference>
<feature type="transmembrane region" description="Helical" evidence="8">
    <location>
        <begin position="85"/>
        <end position="106"/>
    </location>
</feature>
<evidence type="ECO:0000256" key="5">
    <source>
        <dbReference type="ARBA" id="ARBA00022692"/>
    </source>
</evidence>
<evidence type="ECO:0000256" key="4">
    <source>
        <dbReference type="ARBA" id="ARBA00022475"/>
    </source>
</evidence>
<reference evidence="9 10" key="1">
    <citation type="submission" date="2020-08" db="EMBL/GenBank/DDBJ databases">
        <title>Genomic Encyclopedia of Type Strains, Phase IV (KMG-IV): sequencing the most valuable type-strain genomes for metagenomic binning, comparative biology and taxonomic classification.</title>
        <authorList>
            <person name="Goeker M."/>
        </authorList>
    </citation>
    <scope>NUCLEOTIDE SEQUENCE [LARGE SCALE GENOMIC DNA]</scope>
    <source>
        <strain evidence="9 10">DSM 23562</strain>
    </source>
</reference>
<dbReference type="EMBL" id="JACHGW010000001">
    <property type="protein sequence ID" value="MBB6048246.1"/>
    <property type="molecule type" value="Genomic_DNA"/>
</dbReference>
<dbReference type="Proteomes" id="UP000520814">
    <property type="component" value="Unassembled WGS sequence"/>
</dbReference>